<keyword evidence="3" id="KW-0645">Protease</keyword>
<dbReference type="RefSeq" id="XP_001018086.2">
    <property type="nucleotide sequence ID" value="XM_001018086.2"/>
</dbReference>
<dbReference type="GO" id="GO:0005739">
    <property type="term" value="C:mitochondrion"/>
    <property type="evidence" value="ECO:0007669"/>
    <property type="project" value="TreeGrafter"/>
</dbReference>
<keyword evidence="6" id="KW-0862">Zinc</keyword>
<feature type="domain" description="Peptidase M16 N-terminal" evidence="10">
    <location>
        <begin position="114"/>
        <end position="243"/>
    </location>
</feature>
<feature type="domain" description="Coenzyme PQQ synthesis protein F-like C-terminal lobe" evidence="13">
    <location>
        <begin position="876"/>
        <end position="958"/>
    </location>
</feature>
<dbReference type="InterPro" id="IPR007863">
    <property type="entry name" value="Peptidase_M16_C"/>
</dbReference>
<keyword evidence="9" id="KW-1133">Transmembrane helix</keyword>
<dbReference type="eggNOG" id="KOG0959">
    <property type="taxonomic scope" value="Eukaryota"/>
</dbReference>
<keyword evidence="15" id="KW-1185">Reference proteome</keyword>
<dbReference type="SUPFAM" id="SSF63411">
    <property type="entry name" value="LuxS/MPP-like metallohydrolase"/>
    <property type="match status" value="4"/>
</dbReference>
<dbReference type="PANTHER" id="PTHR43690">
    <property type="entry name" value="NARDILYSIN"/>
    <property type="match status" value="1"/>
</dbReference>
<dbReference type="InterPro" id="IPR054734">
    <property type="entry name" value="PqqF-like_C_4"/>
</dbReference>
<dbReference type="GO" id="GO:0046872">
    <property type="term" value="F:metal ion binding"/>
    <property type="evidence" value="ECO:0007669"/>
    <property type="project" value="UniProtKB-KW"/>
</dbReference>
<dbReference type="Proteomes" id="UP000009168">
    <property type="component" value="Unassembled WGS sequence"/>
</dbReference>
<dbReference type="AlphaFoldDB" id="I7M1V2"/>
<evidence type="ECO:0000259" key="12">
    <source>
        <dbReference type="Pfam" id="PF16187"/>
    </source>
</evidence>
<keyword evidence="9" id="KW-0472">Membrane</keyword>
<evidence type="ECO:0000256" key="6">
    <source>
        <dbReference type="ARBA" id="ARBA00022833"/>
    </source>
</evidence>
<evidence type="ECO:0000256" key="4">
    <source>
        <dbReference type="ARBA" id="ARBA00022723"/>
    </source>
</evidence>
<dbReference type="InParanoid" id="I7M1V2"/>
<keyword evidence="4" id="KW-0479">Metal-binding</keyword>
<dbReference type="GeneID" id="7829861"/>
<dbReference type="Gene3D" id="3.30.830.10">
    <property type="entry name" value="Metalloenzyme, LuxS/M16 peptidase-like"/>
    <property type="match status" value="3"/>
</dbReference>
<dbReference type="GO" id="GO:0005829">
    <property type="term" value="C:cytosol"/>
    <property type="evidence" value="ECO:0007669"/>
    <property type="project" value="TreeGrafter"/>
</dbReference>
<dbReference type="STRING" id="312017.I7M1V2"/>
<feature type="domain" description="Peptidase M16 middle/third" evidence="12">
    <location>
        <begin position="482"/>
        <end position="770"/>
    </location>
</feature>
<dbReference type="GO" id="GO:0043171">
    <property type="term" value="P:peptide catabolic process"/>
    <property type="evidence" value="ECO:0007669"/>
    <property type="project" value="TreeGrafter"/>
</dbReference>
<dbReference type="InterPro" id="IPR011249">
    <property type="entry name" value="Metalloenz_LuxS/M16"/>
</dbReference>
<dbReference type="OrthoDB" id="952271at2759"/>
<dbReference type="InterPro" id="IPR001431">
    <property type="entry name" value="Pept_M16_Zn_BS"/>
</dbReference>
<accession>I7M1V2</accession>
<dbReference type="PANTHER" id="PTHR43690:SF18">
    <property type="entry name" value="INSULIN-DEGRADING ENZYME-RELATED"/>
    <property type="match status" value="1"/>
</dbReference>
<evidence type="ECO:0000256" key="2">
    <source>
        <dbReference type="ARBA" id="ARBA00007261"/>
    </source>
</evidence>
<feature type="transmembrane region" description="Helical" evidence="9">
    <location>
        <begin position="55"/>
        <end position="75"/>
    </location>
</feature>
<evidence type="ECO:0000259" key="11">
    <source>
        <dbReference type="Pfam" id="PF05193"/>
    </source>
</evidence>
<dbReference type="InterPro" id="IPR011765">
    <property type="entry name" value="Pept_M16_N"/>
</dbReference>
<gene>
    <name evidence="14" type="ORF">TTHERM_00277260</name>
</gene>
<dbReference type="Pfam" id="PF22456">
    <property type="entry name" value="PqqF-like_C_4"/>
    <property type="match status" value="1"/>
</dbReference>
<evidence type="ECO:0000256" key="7">
    <source>
        <dbReference type="ARBA" id="ARBA00023049"/>
    </source>
</evidence>
<dbReference type="KEGG" id="tet:TTHERM_00277260"/>
<dbReference type="GO" id="GO:0004222">
    <property type="term" value="F:metalloendopeptidase activity"/>
    <property type="evidence" value="ECO:0007669"/>
    <property type="project" value="InterPro"/>
</dbReference>
<dbReference type="FunFam" id="3.30.830.10:FF:000012">
    <property type="entry name" value="Protease 3"/>
    <property type="match status" value="1"/>
</dbReference>
<evidence type="ECO:0000313" key="15">
    <source>
        <dbReference type="Proteomes" id="UP000009168"/>
    </source>
</evidence>
<comment type="similarity">
    <text evidence="2 8">Belongs to the peptidase M16 family.</text>
</comment>
<evidence type="ECO:0000256" key="1">
    <source>
        <dbReference type="ARBA" id="ARBA00001947"/>
    </source>
</evidence>
<evidence type="ECO:0000313" key="14">
    <source>
        <dbReference type="EMBL" id="EAR97841.2"/>
    </source>
</evidence>
<comment type="cofactor">
    <cofactor evidence="1">
        <name>Zn(2+)</name>
        <dbReference type="ChEBI" id="CHEBI:29105"/>
    </cofactor>
</comment>
<dbReference type="EMBL" id="GG662656">
    <property type="protein sequence ID" value="EAR97841.2"/>
    <property type="molecule type" value="Genomic_DNA"/>
</dbReference>
<evidence type="ECO:0000256" key="8">
    <source>
        <dbReference type="RuleBase" id="RU004447"/>
    </source>
</evidence>
<feature type="domain" description="Peptidase M16 C-terminal" evidence="11">
    <location>
        <begin position="274"/>
        <end position="467"/>
    </location>
</feature>
<proteinExistence type="inferred from homology"/>
<dbReference type="PROSITE" id="PS00143">
    <property type="entry name" value="INSULINASE"/>
    <property type="match status" value="1"/>
</dbReference>
<name>I7M1V2_TETTS</name>
<dbReference type="Pfam" id="PF00675">
    <property type="entry name" value="Peptidase_M16"/>
    <property type="match status" value="1"/>
</dbReference>
<evidence type="ECO:0000256" key="9">
    <source>
        <dbReference type="SAM" id="Phobius"/>
    </source>
</evidence>
<dbReference type="GO" id="GO:0051603">
    <property type="term" value="P:proteolysis involved in protein catabolic process"/>
    <property type="evidence" value="ECO:0007669"/>
    <property type="project" value="TreeGrafter"/>
</dbReference>
<reference evidence="15" key="1">
    <citation type="journal article" date="2006" name="PLoS Biol.">
        <title>Macronuclear genome sequence of the ciliate Tetrahymena thermophila, a model eukaryote.</title>
        <authorList>
            <person name="Eisen J.A."/>
            <person name="Coyne R.S."/>
            <person name="Wu M."/>
            <person name="Wu D."/>
            <person name="Thiagarajan M."/>
            <person name="Wortman J.R."/>
            <person name="Badger J.H."/>
            <person name="Ren Q."/>
            <person name="Amedeo P."/>
            <person name="Jones K.M."/>
            <person name="Tallon L.J."/>
            <person name="Delcher A.L."/>
            <person name="Salzberg S.L."/>
            <person name="Silva J.C."/>
            <person name="Haas B.J."/>
            <person name="Majoros W.H."/>
            <person name="Farzad M."/>
            <person name="Carlton J.M."/>
            <person name="Smith R.K. Jr."/>
            <person name="Garg J."/>
            <person name="Pearlman R.E."/>
            <person name="Karrer K.M."/>
            <person name="Sun L."/>
            <person name="Manning G."/>
            <person name="Elde N.C."/>
            <person name="Turkewitz A.P."/>
            <person name="Asai D.J."/>
            <person name="Wilkes D.E."/>
            <person name="Wang Y."/>
            <person name="Cai H."/>
            <person name="Collins K."/>
            <person name="Stewart B.A."/>
            <person name="Lee S.R."/>
            <person name="Wilamowska K."/>
            <person name="Weinberg Z."/>
            <person name="Ruzzo W.L."/>
            <person name="Wloga D."/>
            <person name="Gaertig J."/>
            <person name="Frankel J."/>
            <person name="Tsao C.-C."/>
            <person name="Gorovsky M.A."/>
            <person name="Keeling P.J."/>
            <person name="Waller R.F."/>
            <person name="Patron N.J."/>
            <person name="Cherry J.M."/>
            <person name="Stover N.A."/>
            <person name="Krieger C.J."/>
            <person name="del Toro C."/>
            <person name="Ryder H.F."/>
            <person name="Williamson S.C."/>
            <person name="Barbeau R.A."/>
            <person name="Hamilton E.P."/>
            <person name="Orias E."/>
        </authorList>
    </citation>
    <scope>NUCLEOTIDE SEQUENCE [LARGE SCALE GENOMIC DNA]</scope>
    <source>
        <strain evidence="15">SB210</strain>
    </source>
</reference>
<sequence length="1074" mass="125856">MQKRNISKDPQEIQEQYQELELQSQDEADQVENQLLVENKIQGTQFFICTTPMKIIISILVVIIILVIAIVSMQIDSNKNDQWVDVKNQIIIKDGDQANYELLTLKKNNLKILLITQKDIKLSGASLDVLVGSQNNPTEFQGLAHLLEHMLFMGSEKYPQEDAFNNLISKSSGSSNAFTAGGDTNYHFQGTHNNLIDILNIWSRFFIDPLLLEDQLQREVQAVDSEYFNTLTREEFRDYNLLINLSEDNHPFKLFYCGNTDSLLNTPKSKGLSTYNALRSFKKQYYYSENMFLVIKSEESQRQNLKDQLEEIFQDIPTKQENLSNFTQKDSELLRYSYNSTNKPPITQAIKSVSIESNKVKKLQLVFLLEDDQNFEYLSLQFVRDLFNYGFQETSFCFFLEDRKLATQCKIEIEQEQSNLNKFLIFKLNLQFLDSENTIEEIVKAYFYFMNAVANYPKKQETYYAIKSIQKSLFDIIDDENQRDVMSEVIQYSRLMNQNRLQDILAENNLYKKYNETHFSKIMSVLTDPGKIVIIHKTNNSTYVEGQKIIRDQLNDLNYTQSKISLEEQNIFRQHQTLNISKIYPLESFGIIPDKLLKNTELANDDIQPKLIHATNKGKIFAQKDIFTFKKPIQTIVLKFQSEIFLKDASSRAVNEILANYVSDEIQRKTHLLQFQKLQIEVEPTKQEGGILIKITCLNSQVKDVFQKILEVLNLKSLKLLNDQTSFDEQKQKLMDKLNIFKNQMLYMQYIDLLNSYIKTDLYSKAEILEVVSGLQQNYANKIIEQFIKGFNLVIYVFGDIDKSQIINQFDLLTKSTQIQDQPFIYQAEYLNFKNNSLTLQLFYESGDRNNNLCSNFYQLGKLDLIEYSILKLIEKPLRTKAFDYLRTQLQLGYVVASKVIKNQDYFSVIILVQGSKHNPNQYDEHIEEFLPKFEQYLESLTKQEISSMQQSLIQSLRIDKFDKFIDKAEYFWTFIDDMTYDFELNYKAAKILNERVFTSKDLQSFFSKYFKNSNSRFSIQLFSPSRVKQSDLPMKLNTQNVYSGDVGKYITSREDFKKLQLDHLTFQEQQNNF</sequence>
<evidence type="ECO:0000259" key="13">
    <source>
        <dbReference type="Pfam" id="PF22456"/>
    </source>
</evidence>
<protein>
    <submittedName>
        <fullName evidence="14">M16 (Pitrilysin) family peptidase</fullName>
    </submittedName>
</protein>
<keyword evidence="7" id="KW-0482">Metalloprotease</keyword>
<keyword evidence="5" id="KW-0378">Hydrolase</keyword>
<dbReference type="Pfam" id="PF05193">
    <property type="entry name" value="Peptidase_M16_C"/>
    <property type="match status" value="1"/>
</dbReference>
<keyword evidence="9" id="KW-0812">Transmembrane</keyword>
<evidence type="ECO:0000256" key="3">
    <source>
        <dbReference type="ARBA" id="ARBA00022670"/>
    </source>
</evidence>
<dbReference type="InterPro" id="IPR032632">
    <property type="entry name" value="Peptidase_M16_M"/>
</dbReference>
<evidence type="ECO:0000259" key="10">
    <source>
        <dbReference type="Pfam" id="PF00675"/>
    </source>
</evidence>
<dbReference type="Pfam" id="PF16187">
    <property type="entry name" value="Peptidase_M16_M"/>
    <property type="match status" value="1"/>
</dbReference>
<dbReference type="InterPro" id="IPR050626">
    <property type="entry name" value="Peptidase_M16"/>
</dbReference>
<evidence type="ECO:0000256" key="5">
    <source>
        <dbReference type="ARBA" id="ARBA00022801"/>
    </source>
</evidence>
<organism evidence="14 15">
    <name type="scientific">Tetrahymena thermophila (strain SB210)</name>
    <dbReference type="NCBI Taxonomy" id="312017"/>
    <lineage>
        <taxon>Eukaryota</taxon>
        <taxon>Sar</taxon>
        <taxon>Alveolata</taxon>
        <taxon>Ciliophora</taxon>
        <taxon>Intramacronucleata</taxon>
        <taxon>Oligohymenophorea</taxon>
        <taxon>Hymenostomatida</taxon>
        <taxon>Tetrahymenina</taxon>
        <taxon>Tetrahymenidae</taxon>
        <taxon>Tetrahymena</taxon>
    </lineage>
</organism>